<keyword evidence="8 10" id="KW-0675">Receptor</keyword>
<evidence type="ECO:0000256" key="5">
    <source>
        <dbReference type="ARBA" id="ARBA00022725"/>
    </source>
</evidence>
<accession>A0A0H4K8Z9</accession>
<evidence type="ECO:0000256" key="8">
    <source>
        <dbReference type="ARBA" id="ARBA00023170"/>
    </source>
</evidence>
<keyword evidence="9 10" id="KW-0807">Transducer</keyword>
<dbReference type="InterPro" id="IPR004117">
    <property type="entry name" value="7tm6_olfct_rcpt"/>
</dbReference>
<dbReference type="Pfam" id="PF02949">
    <property type="entry name" value="7tm_6"/>
    <property type="match status" value="1"/>
</dbReference>
<dbReference type="GO" id="GO:0005886">
    <property type="term" value="C:plasma membrane"/>
    <property type="evidence" value="ECO:0007669"/>
    <property type="project" value="UniProtKB-SubCell"/>
</dbReference>
<reference evidence="11" key="2">
    <citation type="journal article" date="2015" name="Int. J. Biol. Sci.">
        <title>Identification and Expression Analysis of Putative Chemosensory Receptor Genes in Microplitis mediator by Antennal Transcriptome Screening.</title>
        <authorList>
            <person name="Wang S.N."/>
            <person name="Peng Y."/>
            <person name="Lu Z.Y."/>
            <person name="Dhiloo K.H."/>
            <person name="Gu S.H."/>
            <person name="Li R.J."/>
            <person name="Zhou J.J."/>
            <person name="Zhang Y.J."/>
            <person name="Guo Y.Y."/>
        </authorList>
    </citation>
    <scope>NUCLEOTIDE SEQUENCE</scope>
</reference>
<evidence type="ECO:0000256" key="2">
    <source>
        <dbReference type="ARBA" id="ARBA00022475"/>
    </source>
</evidence>
<dbReference type="GO" id="GO:0007165">
    <property type="term" value="P:signal transduction"/>
    <property type="evidence" value="ECO:0007669"/>
    <property type="project" value="UniProtKB-KW"/>
</dbReference>
<feature type="transmembrane region" description="Helical" evidence="10">
    <location>
        <begin position="31"/>
        <end position="50"/>
    </location>
</feature>
<evidence type="ECO:0000256" key="1">
    <source>
        <dbReference type="ARBA" id="ARBA00004651"/>
    </source>
</evidence>
<feature type="transmembrane region" description="Helical" evidence="10">
    <location>
        <begin position="259"/>
        <end position="282"/>
    </location>
</feature>
<dbReference type="PANTHER" id="PTHR21137:SF35">
    <property type="entry name" value="ODORANT RECEPTOR 19A-RELATED"/>
    <property type="match status" value="1"/>
</dbReference>
<keyword evidence="4 10" id="KW-0812">Transmembrane</keyword>
<keyword evidence="6 10" id="KW-1133">Transmembrane helix</keyword>
<comment type="similarity">
    <text evidence="10">Belongs to the insect chemoreceptor superfamily. Heteromeric odorant receptor channel (TC 1.A.69) family.</text>
</comment>
<comment type="subcellular location">
    <subcellularLocation>
        <location evidence="1 10">Cell membrane</location>
        <topology evidence="1 10">Multi-pass membrane protein</topology>
    </subcellularLocation>
</comment>
<proteinExistence type="evidence at transcript level"/>
<evidence type="ECO:0000256" key="3">
    <source>
        <dbReference type="ARBA" id="ARBA00022606"/>
    </source>
</evidence>
<dbReference type="EMBL" id="KM979249">
    <property type="protein sequence ID" value="AKO89997.1"/>
    <property type="molecule type" value="mRNA"/>
</dbReference>
<keyword evidence="7 10" id="KW-0472">Membrane</keyword>
<keyword evidence="3 10" id="KW-0716">Sensory transduction</keyword>
<comment type="caution">
    <text evidence="10">Lacks conserved residue(s) required for the propagation of feature annotation.</text>
</comment>
<evidence type="ECO:0000256" key="10">
    <source>
        <dbReference type="RuleBase" id="RU351113"/>
    </source>
</evidence>
<evidence type="ECO:0000256" key="4">
    <source>
        <dbReference type="ARBA" id="ARBA00022692"/>
    </source>
</evidence>
<dbReference type="GO" id="GO:0004984">
    <property type="term" value="F:olfactory receptor activity"/>
    <property type="evidence" value="ECO:0007669"/>
    <property type="project" value="InterPro"/>
</dbReference>
<dbReference type="GO" id="GO:0005549">
    <property type="term" value="F:odorant binding"/>
    <property type="evidence" value="ECO:0007669"/>
    <property type="project" value="InterPro"/>
</dbReference>
<keyword evidence="2" id="KW-1003">Cell membrane</keyword>
<name>A0A0H4K8Z9_9HYME</name>
<keyword evidence="5 10" id="KW-0552">Olfaction</keyword>
<feature type="transmembrane region" description="Helical" evidence="10">
    <location>
        <begin position="294"/>
        <end position="313"/>
    </location>
</feature>
<evidence type="ECO:0000256" key="7">
    <source>
        <dbReference type="ARBA" id="ARBA00023136"/>
    </source>
</evidence>
<evidence type="ECO:0000256" key="9">
    <source>
        <dbReference type="ARBA" id="ARBA00023224"/>
    </source>
</evidence>
<dbReference type="AlphaFoldDB" id="A0A0H4K8Z9"/>
<evidence type="ECO:0000313" key="11">
    <source>
        <dbReference type="EMBL" id="AKO89997.1"/>
    </source>
</evidence>
<protein>
    <recommendedName>
        <fullName evidence="10">Odorant receptor</fullName>
    </recommendedName>
</protein>
<feature type="transmembrane region" description="Helical" evidence="10">
    <location>
        <begin position="191"/>
        <end position="211"/>
    </location>
</feature>
<evidence type="ECO:0000256" key="6">
    <source>
        <dbReference type="ARBA" id="ARBA00022989"/>
    </source>
</evidence>
<sequence>MQVLTFNFFLLSIMGVWKPRGWHGIKAALYYIYQTITIILNHLCLLSLLLDLQFKNIELGDLIDNLALVFTIIIIRQKIVCIIGNRPGITHILDSLKNSPFKLEDSKEEFIFSRFEKLARNIITYYPLIYLSTLSVHSTGFISVMDPPYTLPYKGWFPYNYTRTTKTYWVTAVYQIYIVLTMGSINAISDILLPCIICYMCGHIHILRYRFQVMAEKLRIMSKNNEPKDKIISTERKLMGDWVKYHIDILNLVKFTNEIFSSVIFIQYTVSSLLLCTIAYLLSHMEPTTMRFAGNSAFLTAMFFEILLPCYCADKLTFEFLDISTGIYDTNWYHLSNNIRKSIVIILRKSYRPVTMTSGFFIVLSLESFTKVIKLAYTIYNVLE</sequence>
<reference evidence="11" key="1">
    <citation type="submission" date="2014-10" db="EMBL/GenBank/DDBJ databases">
        <authorList>
            <person name="Wang S."/>
            <person name="Zhang Y."/>
        </authorList>
    </citation>
    <scope>NUCLEOTIDE SEQUENCE</scope>
</reference>
<gene>
    <name evidence="11" type="primary">OR33</name>
</gene>
<organism evidence="11">
    <name type="scientific">Microplitis mediator</name>
    <dbReference type="NCBI Taxonomy" id="375433"/>
    <lineage>
        <taxon>Eukaryota</taxon>
        <taxon>Metazoa</taxon>
        <taxon>Ecdysozoa</taxon>
        <taxon>Arthropoda</taxon>
        <taxon>Hexapoda</taxon>
        <taxon>Insecta</taxon>
        <taxon>Pterygota</taxon>
        <taxon>Neoptera</taxon>
        <taxon>Endopterygota</taxon>
        <taxon>Hymenoptera</taxon>
        <taxon>Apocrita</taxon>
        <taxon>Ichneumonoidea</taxon>
        <taxon>Braconidae</taxon>
        <taxon>Microgastrinae</taxon>
        <taxon>Microplitis</taxon>
    </lineage>
</organism>
<dbReference type="PANTHER" id="PTHR21137">
    <property type="entry name" value="ODORANT RECEPTOR"/>
    <property type="match status" value="1"/>
</dbReference>